<feature type="compositionally biased region" description="Basic and acidic residues" evidence="2">
    <location>
        <begin position="518"/>
        <end position="532"/>
    </location>
</feature>
<feature type="coiled-coil region" evidence="1">
    <location>
        <begin position="949"/>
        <end position="1018"/>
    </location>
</feature>
<feature type="region of interest" description="Disordered" evidence="2">
    <location>
        <begin position="579"/>
        <end position="608"/>
    </location>
</feature>
<proteinExistence type="evidence at transcript level"/>
<dbReference type="EMBL" id="LR786344">
    <property type="protein sequence ID" value="CAB3260306.1"/>
    <property type="molecule type" value="mRNA"/>
</dbReference>
<feature type="region of interest" description="Disordered" evidence="2">
    <location>
        <begin position="738"/>
        <end position="764"/>
    </location>
</feature>
<feature type="coiled-coil region" evidence="1">
    <location>
        <begin position="843"/>
        <end position="870"/>
    </location>
</feature>
<evidence type="ECO:0000256" key="1">
    <source>
        <dbReference type="SAM" id="Coils"/>
    </source>
</evidence>
<accession>A0A6F9DGV5</accession>
<feature type="compositionally biased region" description="Basic residues" evidence="2">
    <location>
        <begin position="1"/>
        <end position="18"/>
    </location>
</feature>
<organism evidence="3">
    <name type="scientific">Phallusia mammillata</name>
    <dbReference type="NCBI Taxonomy" id="59560"/>
    <lineage>
        <taxon>Eukaryota</taxon>
        <taxon>Metazoa</taxon>
        <taxon>Chordata</taxon>
        <taxon>Tunicata</taxon>
        <taxon>Ascidiacea</taxon>
        <taxon>Phlebobranchia</taxon>
        <taxon>Ascidiidae</taxon>
        <taxon>Phallusia</taxon>
    </lineage>
</organism>
<dbReference type="CDD" id="cd21853">
    <property type="entry name" value="KNL1_NTD"/>
    <property type="match status" value="1"/>
</dbReference>
<name>A0A6F9DGV5_9ASCI</name>
<feature type="compositionally biased region" description="Polar residues" evidence="2">
    <location>
        <begin position="579"/>
        <end position="594"/>
    </location>
</feature>
<evidence type="ECO:0000313" key="3">
    <source>
        <dbReference type="EMBL" id="CAB3260306.1"/>
    </source>
</evidence>
<protein>
    <submittedName>
        <fullName evidence="3">Uncharacterized protein LOC100175089</fullName>
    </submittedName>
</protein>
<feature type="region of interest" description="Disordered" evidence="2">
    <location>
        <begin position="1"/>
        <end position="39"/>
    </location>
</feature>
<gene>
    <name evidence="3" type="primary">LOC100175089</name>
</gene>
<evidence type="ECO:0000256" key="2">
    <source>
        <dbReference type="SAM" id="MobiDB-lite"/>
    </source>
</evidence>
<reference evidence="3" key="1">
    <citation type="submission" date="2020-04" db="EMBL/GenBank/DDBJ databases">
        <authorList>
            <person name="Neveu A P."/>
        </authorList>
    </citation>
    <scope>NUCLEOTIDE SEQUENCE</scope>
    <source>
        <tissue evidence="3">Whole embryo</tissue>
    </source>
</reference>
<keyword evidence="1" id="KW-0175">Coiled coil</keyword>
<feature type="compositionally biased region" description="Polar residues" evidence="2">
    <location>
        <begin position="533"/>
        <end position="546"/>
    </location>
</feature>
<feature type="region of interest" description="Disordered" evidence="2">
    <location>
        <begin position="517"/>
        <end position="546"/>
    </location>
</feature>
<sequence length="1255" mass="140003">MESRHKKKRRSSILKSRKSLADVDSNAVDISMTEEDRKGLKRRVSFANTYQVKEISRVADIAEKWPDPTSHVDTTNISDASKLSCAVPTKKPSGEPDASSLSSLLLAPLVQQTCPASSSNALNETTGSNTDLTMVTSTALSHPQSMISDSSDINSASGKEVPFNGDSMISLQQPPVVPTYMVKEEINEEEPGFPLNYMNEDDDDGITETFDNAPLPAFLHTTTQGGSNNRAATMPLLSQSSPLKVCESEGYSTLHSSIGLTDSMPNKSLPPLTARHTGAQTPVNNSVLSTFMLQSSNEDQELNNTVFLDETVDLTRQIPSTSSLLANNDHSFAGPSWLQEAKGLNRSLRSGLKQSIENETGDYNCENMEITCKITSVIQQHVTTPSDTCSEKISDSHTAVLKSGLTQSRTSVCTDKNDMEFTCVITKSGTNIAGDSLDSDDNPPLLSSNAFSENAAATNDSMEFTMTQSTFPDTHPNAGNEIAKFLALDPKEGESSIVELSPENRVIATDTLYVSSQKSRDATVDNNEKSDTDTMGSSGNGADQEVSTHFRKLSKARNSMGLYKRNIIQSSQNFGRTLDTSHFNQNNDNESFNLSASASSSPPFYHSPKEHELVSLQSPEKYTDRMLSSSMVAEDDMNDLVASEEILTEECYDEEQECSSHSILESKNEENMFKFSPLETCEDKKCELFENSPVYGSTSKVEKRSISELNKDNQDEDLDSDISKKLCLDISDNVASVEECGTSEELEPTTKPRESESSSQEISSTQDALFMLTSMTELQKDLPDSIGIQDFLQNYTDIRLGSYIKRDKRHQSLVPHKKPETLDELATAVFVHARSIPIYTQFLNSMQQKMESLSKDVELMEQQIQANNTEVMRSIRFGSEEESEALTTEVESLASRCKQLAKAEWKRDKGKLNKALANIKEETYTNHLEPIVNQINQYGKIEDLMRTAVEDLEAANSIAEQELQIHHERGELPTAEQIACFQKQEKEINDLMQKIKTAKQEKADIEKRKKDLKEKLDRLWDSIDERVRRESTLGERNKTAKEDIKLHQKLSQWKLTGKYQHKAEFSFLRNSLLVRASHSTSDLNKVERYEILANLAGARLSRRQKTNYRFVISLMMRIVTPTVLLDKGPNKTDVTRAINFVSIHAVKAKRLLKQIDQVQSMYGNVGLMFNENSIVADFDGDQPNFCSFQVKFVFANNDATASFHPISFHFHDSPSWFGKLDRQAIDQALNDVPPTSVHYFSELVNAVLNIIRNKG</sequence>
<dbReference type="AlphaFoldDB" id="A0A6F9DGV5"/>